<evidence type="ECO:0000313" key="7">
    <source>
        <dbReference type="Proteomes" id="UP000515204"/>
    </source>
</evidence>
<dbReference type="Proteomes" id="UP000515204">
    <property type="component" value="Unplaced"/>
</dbReference>
<dbReference type="OrthoDB" id="79367at2759"/>
<keyword evidence="3" id="KW-0175">Coiled coil</keyword>
<dbReference type="GO" id="GO:0003723">
    <property type="term" value="F:RNA binding"/>
    <property type="evidence" value="ECO:0007669"/>
    <property type="project" value="UniProtKB-UniRule"/>
</dbReference>
<feature type="compositionally biased region" description="Basic and acidic residues" evidence="4">
    <location>
        <begin position="934"/>
        <end position="1029"/>
    </location>
</feature>
<dbReference type="InterPro" id="IPR051485">
    <property type="entry name" value="SR-CTD_assoc_factor"/>
</dbReference>
<sequence>MDAVKAFNAELSALYDVKPPISKAKMNSLTRGAIKAIKFYKHVVQSVEKFILKCKPEYKVPGLYVIDSIVRQSRHQFGMEKDVFAPRFAKNMQNTFLNLLKCPQEDKSKVIRVLNLWQKNAVFPPEVIQPLFDLADPNHPIHKEQPVNSNGTLNTSAGNNISNVSAVSKTPPSTIKNTVKDAKLFPPGKTIDPVWLAQSKMEAATLANANKLLSQSNSSSMVDPAFIDQLQHLQELIRKKQEASEQKSSVKFDKKLLDFDYGEEEDDDVVVTNSPNAAASANTQHNAVSANNSLESLGLLLANPEVLRQLQTIQQSMQSSVTTSSSQHEMEEKKRKLQQMKQQEEEFDKHLAQTVPTLPFASECELKPSDILKPNTQNYAPNTNSNVIQDMSQPPPGYPPALPYTSQSLSNVRQINQSAHQNQKSPLLDERQETQDYSGNGARRDSSSVEIVNCENASSQSRSPERYRHHSRSRSPRHRDRDRDRDRDRKSRSRSRSRRRRSRSRDRGRDRKRDDSREKMTEEEREKERERRKRGLPPIVRDKLSVCSTTLWVGHLSKLVHQEELSDTFGEFGDIVSIDLISPRGCAFICMNRRQDAYRALTKLKNHKMQGKAITLAWAPGKGVKGKEWKDYWEVELGVSYIPWNKLTNITDQELELLEEGGMIDEDTLPPNLKGKLKHTGTSADIQQLQQLQLQQQAMVAAANAGAPIPTLTDGIVNVMQSSANSQQQQQQQQQLIDTSQPPPIRPPTSAALLPPPNTQLQMMPPAFTMPGVPRVIGHMGIQMTHGLMSNVPIGVPPPNMQSLLGPPSMMQTMLTPSVNPPFGAGVGVGLLTQIPLPAPAAPSDKPNSTGMPHNVPPIGVPPPTTETSMPNLPMLRQPYGVGPVPAMQMQLPQQHHSDDMDVEMEDAMPPSLSSNVPKDKPNLSDQLIAEIRMESDQAREYKEQRDRERENRERRDRNERDRGDRMDLNECRMDRSRDRGRGRDRGRDRRRDNRDGRGERERDDRRGDRDNREAPRDNRENNAPRHPEGLGVPNPSVQEGSEAKKENKPSLADRLRQLADGTLDDRMDRNIRGNRTERSNERNDRSFEDSPGAAGAAAGGGAGGGGGGAGAGGGGGGGAGGGRRPNDMPISLMDLPKFGAVLSDRADFPRGPGAFGGALQEPREFQQRGGLADRDRPNFPPRGGGLRNSQMDDFLDPRMQPGMFPEDFEGGRMVGHNGPRADEPFPPRLGAREEFDRAEVRGRRPPVDEYERERFEYDMRRENFDPRMQDGFDPRGHNDRSDFDPRRREFFGPIEPVFGMPPMMGPKGPRGPVGPDGFGPRGARGPGPLMFHPRGMGPRGMRPGMRPPFAPRGPPFDPREADSFFRPPFDDMRGRPGPHLRPPFGPMGPPTMHGPDGPWRNQEGGGPSTSWSGQEGGPDVVHGQRENHLPRDKQKLTKQHQDYKNMSERENRNRNRKSRWGNVSPPLTDTDVEEVPPSEEAEGKMKAVLDRGEETKENFEQEVSSVIAADQPDHLRQQDESMVTQEQDVMHSNREGQLAGAQMADEHDAGEATGHSYGNDKVQEADSYELGADRFSSNDLALKQQHHEEERCEYGTLIPAEDSAQQSAVQVEQIGHVSENHSEQSVEQQADSL</sequence>
<dbReference type="SUPFAM" id="SSF48464">
    <property type="entry name" value="ENTH/VHS domain"/>
    <property type="match status" value="1"/>
</dbReference>
<feature type="compositionally biased region" description="Polar residues" evidence="4">
    <location>
        <begin position="374"/>
        <end position="392"/>
    </location>
</feature>
<dbReference type="InterPro" id="IPR012677">
    <property type="entry name" value="Nucleotide-bd_a/b_plait_sf"/>
</dbReference>
<evidence type="ECO:0000256" key="3">
    <source>
        <dbReference type="SAM" id="Coils"/>
    </source>
</evidence>
<dbReference type="Pfam" id="PF04818">
    <property type="entry name" value="CID"/>
    <property type="match status" value="1"/>
</dbReference>
<dbReference type="FunFam" id="1.25.40.90:FF:000004">
    <property type="entry name" value="splicing factor, arginine/serine-rich 15"/>
    <property type="match status" value="1"/>
</dbReference>
<feature type="compositionally biased region" description="Basic and acidic residues" evidence="4">
    <location>
        <begin position="1162"/>
        <end position="1178"/>
    </location>
</feature>
<feature type="compositionally biased region" description="Polar residues" evidence="4">
    <location>
        <begin position="404"/>
        <end position="425"/>
    </location>
</feature>
<dbReference type="Gene3D" id="3.30.70.330">
    <property type="match status" value="1"/>
</dbReference>
<dbReference type="PROSITE" id="PS51391">
    <property type="entry name" value="CID"/>
    <property type="match status" value="1"/>
</dbReference>
<dbReference type="SMART" id="SM00360">
    <property type="entry name" value="RRM"/>
    <property type="match status" value="1"/>
</dbReference>
<dbReference type="InterPro" id="IPR006569">
    <property type="entry name" value="CID_dom"/>
</dbReference>
<dbReference type="InterPro" id="IPR035979">
    <property type="entry name" value="RBD_domain_sf"/>
</dbReference>
<dbReference type="PANTHER" id="PTHR23140:SF4">
    <property type="entry name" value="PROTEIN CBR-NRD-1"/>
    <property type="match status" value="1"/>
</dbReference>
<feature type="compositionally biased region" description="Gly residues" evidence="4">
    <location>
        <begin position="1315"/>
        <end position="1326"/>
    </location>
</feature>
<dbReference type="SUPFAM" id="SSF54928">
    <property type="entry name" value="RNA-binding domain, RBD"/>
    <property type="match status" value="1"/>
</dbReference>
<organism evidence="7 8">
    <name type="scientific">Dinoponera quadriceps</name>
    <name type="common">South American ant</name>
    <dbReference type="NCBI Taxonomy" id="609295"/>
    <lineage>
        <taxon>Eukaryota</taxon>
        <taxon>Metazoa</taxon>
        <taxon>Ecdysozoa</taxon>
        <taxon>Arthropoda</taxon>
        <taxon>Hexapoda</taxon>
        <taxon>Insecta</taxon>
        <taxon>Pterygota</taxon>
        <taxon>Neoptera</taxon>
        <taxon>Endopterygota</taxon>
        <taxon>Hymenoptera</taxon>
        <taxon>Apocrita</taxon>
        <taxon>Aculeata</taxon>
        <taxon>Formicoidea</taxon>
        <taxon>Formicidae</taxon>
        <taxon>Ponerinae</taxon>
        <taxon>Ponerini</taxon>
        <taxon>Dinoponera</taxon>
    </lineage>
</organism>
<keyword evidence="7" id="KW-1185">Reference proteome</keyword>
<feature type="region of interest" description="Disordered" evidence="4">
    <location>
        <begin position="1604"/>
        <end position="1634"/>
    </location>
</feature>
<feature type="compositionally biased region" description="Basic and acidic residues" evidence="4">
    <location>
        <begin position="1482"/>
        <end position="1500"/>
    </location>
</feature>
<feature type="region of interest" description="Disordered" evidence="4">
    <location>
        <begin position="1262"/>
        <end position="1573"/>
    </location>
</feature>
<feature type="compositionally biased region" description="Basic residues" evidence="4">
    <location>
        <begin position="490"/>
        <end position="504"/>
    </location>
</feature>
<dbReference type="InterPro" id="IPR008942">
    <property type="entry name" value="ENTH_VHS"/>
</dbReference>
<dbReference type="GO" id="GO:0005634">
    <property type="term" value="C:nucleus"/>
    <property type="evidence" value="ECO:0007669"/>
    <property type="project" value="TreeGrafter"/>
</dbReference>
<feature type="compositionally biased region" description="Basic and acidic residues" evidence="4">
    <location>
        <begin position="1358"/>
        <end position="1375"/>
    </location>
</feature>
<feature type="compositionally biased region" description="Basic residues" evidence="4">
    <location>
        <begin position="467"/>
        <end position="478"/>
    </location>
</feature>
<feature type="compositionally biased region" description="Basic and acidic residues" evidence="4">
    <location>
        <begin position="479"/>
        <end position="489"/>
    </location>
</feature>
<gene>
    <name evidence="8" type="primary">LOC106749069</name>
</gene>
<dbReference type="PROSITE" id="PS50102">
    <property type="entry name" value="RRM"/>
    <property type="match status" value="1"/>
</dbReference>
<feature type="coiled-coil region" evidence="3">
    <location>
        <begin position="323"/>
        <end position="353"/>
    </location>
</feature>
<dbReference type="CDD" id="cd16983">
    <property type="entry name" value="CID_SCAF8_like"/>
    <property type="match status" value="1"/>
</dbReference>
<dbReference type="InterPro" id="IPR000504">
    <property type="entry name" value="RRM_dom"/>
</dbReference>
<dbReference type="CDD" id="cd12227">
    <property type="entry name" value="RRM_SCAF4_SCAF8"/>
    <property type="match status" value="1"/>
</dbReference>
<evidence type="ECO:0000256" key="2">
    <source>
        <dbReference type="PROSITE-ProRule" id="PRU00176"/>
    </source>
</evidence>
<feature type="compositionally biased region" description="Pro residues" evidence="4">
    <location>
        <begin position="1346"/>
        <end position="1357"/>
    </location>
</feature>
<feature type="compositionally biased region" description="Basic and acidic residues" evidence="4">
    <location>
        <begin position="1042"/>
        <end position="1089"/>
    </location>
</feature>
<proteinExistence type="predicted"/>
<keyword evidence="1 2" id="KW-0694">RNA-binding</keyword>
<feature type="region of interest" description="Disordered" evidence="4">
    <location>
        <begin position="934"/>
        <end position="1132"/>
    </location>
</feature>
<protein>
    <submittedName>
        <fullName evidence="8">Splicing factor, arginine/serine-rich 15</fullName>
    </submittedName>
</protein>
<feature type="region of interest" description="Disordered" evidence="4">
    <location>
        <begin position="371"/>
        <end position="534"/>
    </location>
</feature>
<feature type="domain" description="RRM" evidence="5">
    <location>
        <begin position="549"/>
        <end position="621"/>
    </location>
</feature>
<feature type="compositionally biased region" description="Basic and acidic residues" evidence="4">
    <location>
        <begin position="505"/>
        <end position="529"/>
    </location>
</feature>
<feature type="region of interest" description="Disordered" evidence="4">
    <location>
        <begin position="148"/>
        <end position="172"/>
    </location>
</feature>
<dbReference type="Gene3D" id="1.25.40.90">
    <property type="match status" value="1"/>
</dbReference>
<evidence type="ECO:0000259" key="5">
    <source>
        <dbReference type="PROSITE" id="PS50102"/>
    </source>
</evidence>
<feature type="domain" description="CID" evidence="6">
    <location>
        <begin position="1"/>
        <end position="139"/>
    </location>
</feature>
<feature type="compositionally biased region" description="Gly residues" evidence="4">
    <location>
        <begin position="1098"/>
        <end position="1124"/>
    </location>
</feature>
<dbReference type="SMART" id="SM00582">
    <property type="entry name" value="RPR"/>
    <property type="match status" value="1"/>
</dbReference>
<evidence type="ECO:0000256" key="4">
    <source>
        <dbReference type="SAM" id="MobiDB-lite"/>
    </source>
</evidence>
<evidence type="ECO:0000256" key="1">
    <source>
        <dbReference type="ARBA" id="ARBA00022884"/>
    </source>
</evidence>
<feature type="compositionally biased region" description="Basic and acidic residues" evidence="4">
    <location>
        <begin position="1423"/>
        <end position="1454"/>
    </location>
</feature>
<evidence type="ECO:0000313" key="8">
    <source>
        <dbReference type="RefSeq" id="XP_014483625.1"/>
    </source>
</evidence>
<dbReference type="PANTHER" id="PTHR23140">
    <property type="entry name" value="RNA PROCESSING PROTEIN LD23810P"/>
    <property type="match status" value="1"/>
</dbReference>
<dbReference type="CTD" id="37411"/>
<feature type="compositionally biased region" description="Basic and acidic residues" evidence="4">
    <location>
        <begin position="1220"/>
        <end position="1245"/>
    </location>
</feature>
<accession>A0A6P3XYK0</accession>
<dbReference type="KEGG" id="dqu:106749069"/>
<dbReference type="Pfam" id="PF00076">
    <property type="entry name" value="RRM_1"/>
    <property type="match status" value="1"/>
</dbReference>
<feature type="compositionally biased region" description="Pro residues" evidence="4">
    <location>
        <begin position="393"/>
        <end position="402"/>
    </location>
</feature>
<feature type="compositionally biased region" description="Acidic residues" evidence="4">
    <location>
        <begin position="1471"/>
        <end position="1481"/>
    </location>
</feature>
<dbReference type="RefSeq" id="XP_014483625.1">
    <property type="nucleotide sequence ID" value="XM_014628139.1"/>
</dbReference>
<feature type="region of interest" description="Disordered" evidence="4">
    <location>
        <begin position="1150"/>
        <end position="1245"/>
    </location>
</feature>
<name>A0A6P3XYK0_DINQU</name>
<dbReference type="GeneID" id="106749069"/>
<feature type="compositionally biased region" description="Basic and acidic residues" evidence="4">
    <location>
        <begin position="1262"/>
        <end position="1291"/>
    </location>
</feature>
<feature type="region of interest" description="Disordered" evidence="4">
    <location>
        <begin position="722"/>
        <end position="755"/>
    </location>
</feature>
<feature type="compositionally biased region" description="Low complexity" evidence="4">
    <location>
        <begin position="1327"/>
        <end position="1345"/>
    </location>
</feature>
<evidence type="ECO:0000259" key="6">
    <source>
        <dbReference type="PROSITE" id="PS51391"/>
    </source>
</evidence>
<feature type="compositionally biased region" description="Pro residues" evidence="4">
    <location>
        <begin position="1380"/>
        <end position="1390"/>
    </location>
</feature>
<reference evidence="8" key="1">
    <citation type="submission" date="2025-08" db="UniProtKB">
        <authorList>
            <consortium name="RefSeq"/>
        </authorList>
    </citation>
    <scope>IDENTIFICATION</scope>
</reference>